<organism evidence="1 2">
    <name type="scientific">Paramormyrops kingsleyae</name>
    <dbReference type="NCBI Taxonomy" id="1676925"/>
    <lineage>
        <taxon>Eukaryota</taxon>
        <taxon>Metazoa</taxon>
        <taxon>Chordata</taxon>
        <taxon>Craniata</taxon>
        <taxon>Vertebrata</taxon>
        <taxon>Euteleostomi</taxon>
        <taxon>Actinopterygii</taxon>
        <taxon>Neopterygii</taxon>
        <taxon>Teleostei</taxon>
        <taxon>Osteoglossocephala</taxon>
        <taxon>Osteoglossomorpha</taxon>
        <taxon>Osteoglossiformes</taxon>
        <taxon>Mormyridae</taxon>
        <taxon>Paramormyrops</taxon>
    </lineage>
</organism>
<dbReference type="Proteomes" id="UP000261540">
    <property type="component" value="Unplaced"/>
</dbReference>
<evidence type="ECO:0000313" key="1">
    <source>
        <dbReference type="Ensembl" id="ENSPKIP00000013907.1"/>
    </source>
</evidence>
<protein>
    <submittedName>
        <fullName evidence="1">Uncharacterized protein</fullName>
    </submittedName>
</protein>
<dbReference type="Ensembl" id="ENSPKIT00000038338.1">
    <property type="protein sequence ID" value="ENSPKIP00000013907.1"/>
    <property type="gene ID" value="ENSPKIG00000001155.1"/>
</dbReference>
<reference evidence="1" key="1">
    <citation type="submission" date="2025-08" db="UniProtKB">
        <authorList>
            <consortium name="Ensembl"/>
        </authorList>
    </citation>
    <scope>IDENTIFICATION</scope>
</reference>
<keyword evidence="2" id="KW-1185">Reference proteome</keyword>
<accession>A0A3B3R564</accession>
<sequence length="201" mass="21639">VLAMDHSRINDDGLESSSTHKLCAGLVHKGMVVSSFLGCNLVTRSHFFVIGWPLPPIPSLTATHLLFLAEGTALVRTVHPHMGGGGGRTGLSATRHLGHAAGGHQSDLSLDLSWQTGRQLDPDLLLLRLHGPARRAIAPLRLLQDCRGPASHLASGLHCYSKPLHWLGALPLDSKHFHTLELEAGERFQGASRLTGRHPKS</sequence>
<dbReference type="AlphaFoldDB" id="A0A3B3R564"/>
<evidence type="ECO:0000313" key="2">
    <source>
        <dbReference type="Proteomes" id="UP000261540"/>
    </source>
</evidence>
<reference evidence="1" key="2">
    <citation type="submission" date="2025-09" db="UniProtKB">
        <authorList>
            <consortium name="Ensembl"/>
        </authorList>
    </citation>
    <scope>IDENTIFICATION</scope>
</reference>
<proteinExistence type="predicted"/>
<name>A0A3B3R564_9TELE</name>